<feature type="domain" description="Dermonecrotic toxin N-terminal" evidence="2">
    <location>
        <begin position="685"/>
        <end position="951"/>
    </location>
</feature>
<evidence type="ECO:0000313" key="3">
    <source>
        <dbReference type="EMBL" id="RMU58012.1"/>
    </source>
</evidence>
<proteinExistence type="predicted"/>
<dbReference type="InterPro" id="IPR046673">
    <property type="entry name" value="ToxA_N"/>
</dbReference>
<comment type="caution">
    <text evidence="3">The sequence shown here is derived from an EMBL/GenBank/DDBJ whole genome shotgun (WGS) entry which is preliminary data.</text>
</comment>
<evidence type="ECO:0000256" key="1">
    <source>
        <dbReference type="SAM" id="MobiDB-lite"/>
    </source>
</evidence>
<reference evidence="3 4" key="1">
    <citation type="submission" date="2018-08" db="EMBL/GenBank/DDBJ databases">
        <title>Recombination of ecologically and evolutionarily significant loci maintains genetic cohesion in the Pseudomonas syringae species complex.</title>
        <authorList>
            <person name="Dillon M."/>
            <person name="Thakur S."/>
            <person name="Almeida R.N.D."/>
            <person name="Weir B.S."/>
            <person name="Guttman D.S."/>
        </authorList>
    </citation>
    <scope>NUCLEOTIDE SEQUENCE [LARGE SCALE GENOMIC DNA]</scope>
    <source>
        <strain evidence="3 4">ICMP 14479</strain>
    </source>
</reference>
<dbReference type="Pfam" id="PF20178">
    <property type="entry name" value="ToxA_N"/>
    <property type="match status" value="1"/>
</dbReference>
<dbReference type="Proteomes" id="UP000280395">
    <property type="component" value="Unassembled WGS sequence"/>
</dbReference>
<organism evidence="3 4">
    <name type="scientific">Pseudomonas syringae pv. avii</name>
    <dbReference type="NCBI Taxonomy" id="663959"/>
    <lineage>
        <taxon>Bacteria</taxon>
        <taxon>Pseudomonadati</taxon>
        <taxon>Pseudomonadota</taxon>
        <taxon>Gammaproteobacteria</taxon>
        <taxon>Pseudomonadales</taxon>
        <taxon>Pseudomonadaceae</taxon>
        <taxon>Pseudomonas</taxon>
        <taxon>Pseudomonas syringae</taxon>
    </lineage>
</organism>
<gene>
    <name evidence="3" type="ORF">ALP29_05249</name>
</gene>
<evidence type="ECO:0000259" key="2">
    <source>
        <dbReference type="Pfam" id="PF20178"/>
    </source>
</evidence>
<sequence length="1859" mass="208750">MRPMPSSIALPPATHPLMQPAIDEHLLADATQRLQNCRAELLVLMEGIPTVRDTINRMLQAQLQLDGERVALEFPATERRGRSRIVLTDACLYMQQHPALDTAQVPDARVLNLPQSHALSRYTAAMLLDELKGLDLEQSLDDHWLRYWRTERAPRSPVTCYKRVLELYRIHIEASAERSLASGKVHAEVLDPVFSLLHSQSATAQTPRRYTEHLFLKPHDAPAIALPGAWVLSLDTETPASQLLYLPTQVPTWKVLSRREDLERWLLDRQQALFGITEVDPLARIDYKASHNPLETGITLWLKQLPEAQYQDALSPLANVQIHNAYLALQHVDRLDDMRKTRCLFASEPEHPESAVGTTSTPPVPQFGRLHNGVDTRQRKALIEHQRRALENLLGNDTPTSERWQSFKQQLDALKALQHAAEAAARAMLNRAPLDFDTLNTHYTALYQARLQGVKTEARIQRTLDQLSEDELQLIENALAAPSPDVVALTLSVTQAGNPTPSRTELNGPLVFLPPQDESTAGTREGVHIIYWPGRDGGLQRFSSRQALEDGIFGIQPEDQQLALQFTTLTQDPFDYSLSSQQAAFEEQAARVRQTWSADEHASQRVGELEQRVEQTLPGLLVPENSAREAAFLLLVEQHNARLLAERLPSWLITQPVEKREAFKALLRAYIPALNNAQTLLERSLPPRDAFVRHKLDARIRKDFSIRKGFTLQLELPDSVEHKRDIIAGAAPGTPVKIIDVPSARRSQMTLDDLALRNIDAELSQRLGFVTVQVTADDVEERDTLKAGITKSYLKNLVTGLDLAKQYEVRILDAFKGAQGESIHQKLYRRECLVEPLRLMLKTQGILAHMQNHISADEVQVLNTAIDADTQAAWHASAKRIRLLPAHLSVGGADTRQESQITLSGITFIEEQNSGSTLLYLPDAPDERYLRRYANLEQARIALFELCRLDSMALYVAGRAIKGDVRAHLGRIDHATGKGYDAMIQAGLPWPVTTSLAAHQLNAQMGRLLEAHRNDARSNDDLAHEKYSLKSGKVFNGIKIALSFVPFIGTAVSLADATTSLYQAVAAFRRGDSGHGIEQLASVFECLVYAAMDTLALAAVPGSRGSSARRLSAAHQLKHPRRPNFWRSVKTHQRTTARQRFAGYEHPHIFSIDSLQPVHTGPYRHTLRHTSGEHFILSEGRYYNVKFDPTAHEMRLVAKGKYYSPAVALDHALQWDTYSALHGGHLTGYGGGSRRTGRDASRARANVPATVARQLPADALEVNMQRLELGQSLQNQARACYGQVSETTSKLKKFASDYPAPSDVSPQKLTDSKILDIALTKDVDDAKHLYASFETAKQRQVHIRDLDYSEELNRTAHIVADRLNHLIQNAKDRAGVLIDRIIEINHQLNRSSHTPGALQALTQEIRQCRLDLLDELNRIEASMKDMSTWVKRITVRHTRTEVSTYLDAWKNRFTDLRMASTRSSNLMQALSLRPDTLSIDWLFLEAAVHRARSKFDRAVTSHMTLPDANISRVERNRVLQNCIKVYEDLSLDLITWNEKSPSHFDQSFLALLQKDLARLIRKAQRTIKKPASQSTSNTTQTVFETDEGQLLIGIEKPAGQQSPRQLIINDADGATVEVWDKIGDSNTFRLNTNQSRTVAAPPKLPTDVNALLANARARLAAADAFENKVRSYKTMEPINLEHMLVTEANDLRARASKVQSLDANNPIIEQLNTRASALEKSGEALRITRSLQSSTPTEGYLDYLMGKGRVVIRKKGTRQKMREKRPDGQDDYLQEYEIYEASKQAKTDKPIWYAHFHYDAPNSAFDSFRKAHLKLQHQQYLGMKWQAAKEGAGAAFADTRIWRGNIDKSIAETHFLPLG</sequence>
<protein>
    <recommendedName>
        <fullName evidence="2">Dermonecrotic toxin N-terminal domain-containing protein</fullName>
    </recommendedName>
</protein>
<evidence type="ECO:0000313" key="4">
    <source>
        <dbReference type="Proteomes" id="UP000280395"/>
    </source>
</evidence>
<name>A0A3M5VIJ9_PSESX</name>
<accession>A0A3M5VIJ9</accession>
<feature type="region of interest" description="Disordered" evidence="1">
    <location>
        <begin position="349"/>
        <end position="371"/>
    </location>
</feature>
<dbReference type="EMBL" id="RBUA01000604">
    <property type="protein sequence ID" value="RMU58012.1"/>
    <property type="molecule type" value="Genomic_DNA"/>
</dbReference>